<organism evidence="5 6">
    <name type="scientific">Mycena venus</name>
    <dbReference type="NCBI Taxonomy" id="2733690"/>
    <lineage>
        <taxon>Eukaryota</taxon>
        <taxon>Fungi</taxon>
        <taxon>Dikarya</taxon>
        <taxon>Basidiomycota</taxon>
        <taxon>Agaricomycotina</taxon>
        <taxon>Agaricomycetes</taxon>
        <taxon>Agaricomycetidae</taxon>
        <taxon>Agaricales</taxon>
        <taxon>Marasmiineae</taxon>
        <taxon>Mycenaceae</taxon>
        <taxon>Mycena</taxon>
    </lineage>
</organism>
<dbReference type="InterPro" id="IPR018392">
    <property type="entry name" value="LysM"/>
</dbReference>
<accession>A0A8H7CGJ6</accession>
<dbReference type="OrthoDB" id="5985073at2759"/>
<dbReference type="SUPFAM" id="SSF54106">
    <property type="entry name" value="LysM domain"/>
    <property type="match status" value="2"/>
</dbReference>
<feature type="signal peptide" evidence="3">
    <location>
        <begin position="1"/>
        <end position="21"/>
    </location>
</feature>
<dbReference type="Gene3D" id="3.10.350.10">
    <property type="entry name" value="LysM domain"/>
    <property type="match status" value="2"/>
</dbReference>
<evidence type="ECO:0000259" key="4">
    <source>
        <dbReference type="PROSITE" id="PS51782"/>
    </source>
</evidence>
<dbReference type="CDD" id="cd22191">
    <property type="entry name" value="DPBB_RlpA_EXP_N-like"/>
    <property type="match status" value="1"/>
</dbReference>
<protein>
    <recommendedName>
        <fullName evidence="4">LysM domain-containing protein</fullName>
    </recommendedName>
</protein>
<keyword evidence="1" id="KW-0147">Chitin-binding</keyword>
<feature type="chain" id="PRO_5034653093" description="LysM domain-containing protein" evidence="3">
    <location>
        <begin position="22"/>
        <end position="256"/>
    </location>
</feature>
<proteinExistence type="predicted"/>
<dbReference type="InterPro" id="IPR036908">
    <property type="entry name" value="RlpA-like_sf"/>
</dbReference>
<dbReference type="PANTHER" id="PTHR34997">
    <property type="entry name" value="AM15"/>
    <property type="match status" value="1"/>
</dbReference>
<sequence length="256" mass="25675">MVFSKVFAPLFAMALAAVVNASPAASSEVNALSGIAKRTCTQTYTVVSGDTCSAIESKTGVSDAQLHQLNPGINSGCTNLQIGQVLCLSSGSGCSQTYTVVSGDTCSAIESKTGVSDAQLHSLNPAINSGCTNLQIGQVLCVSGGSGGGSGGTTLGPFTGSATYYDPNGGTGACPPYPVINNWDMAVAIGSGHWDGGAHCGKTMTVTYGSTTISVVVKDLCPGCQGANGIDLTEGAMAAMDPNYIAHGVDTVQWSI</sequence>
<gene>
    <name evidence="5" type="ORF">MVEN_02296800</name>
</gene>
<dbReference type="PROSITE" id="PS51782">
    <property type="entry name" value="LYSM"/>
    <property type="match status" value="2"/>
</dbReference>
<dbReference type="Gene3D" id="2.40.40.10">
    <property type="entry name" value="RlpA-like domain"/>
    <property type="match status" value="1"/>
</dbReference>
<dbReference type="EMBL" id="JACAZI010000026">
    <property type="protein sequence ID" value="KAF7334663.1"/>
    <property type="molecule type" value="Genomic_DNA"/>
</dbReference>
<evidence type="ECO:0000256" key="1">
    <source>
        <dbReference type="ARBA" id="ARBA00022669"/>
    </source>
</evidence>
<dbReference type="SMART" id="SM00257">
    <property type="entry name" value="LysM"/>
    <property type="match status" value="2"/>
</dbReference>
<comment type="caution">
    <text evidence="5">The sequence shown here is derived from an EMBL/GenBank/DDBJ whole genome shotgun (WGS) entry which is preliminary data.</text>
</comment>
<dbReference type="GO" id="GO:0008061">
    <property type="term" value="F:chitin binding"/>
    <property type="evidence" value="ECO:0007669"/>
    <property type="project" value="UniProtKB-KW"/>
</dbReference>
<keyword evidence="6" id="KW-1185">Reference proteome</keyword>
<dbReference type="Proteomes" id="UP000620124">
    <property type="component" value="Unassembled WGS sequence"/>
</dbReference>
<dbReference type="CDD" id="cd00118">
    <property type="entry name" value="LysM"/>
    <property type="match status" value="2"/>
</dbReference>
<evidence type="ECO:0000256" key="3">
    <source>
        <dbReference type="SAM" id="SignalP"/>
    </source>
</evidence>
<dbReference type="AlphaFoldDB" id="A0A8H7CGJ6"/>
<keyword evidence="2" id="KW-0843">Virulence</keyword>
<dbReference type="InterPro" id="IPR036779">
    <property type="entry name" value="LysM_dom_sf"/>
</dbReference>
<reference evidence="5" key="1">
    <citation type="submission" date="2020-05" db="EMBL/GenBank/DDBJ databases">
        <title>Mycena genomes resolve the evolution of fungal bioluminescence.</title>
        <authorList>
            <person name="Tsai I.J."/>
        </authorList>
    </citation>
    <scope>NUCLEOTIDE SEQUENCE</scope>
    <source>
        <strain evidence="5">CCC161011</strain>
    </source>
</reference>
<name>A0A8H7CGJ6_9AGAR</name>
<evidence type="ECO:0000313" key="5">
    <source>
        <dbReference type="EMBL" id="KAF7334663.1"/>
    </source>
</evidence>
<feature type="domain" description="LysM" evidence="4">
    <location>
        <begin position="96"/>
        <end position="142"/>
    </location>
</feature>
<dbReference type="SUPFAM" id="SSF50685">
    <property type="entry name" value="Barwin-like endoglucanases"/>
    <property type="match status" value="1"/>
</dbReference>
<feature type="domain" description="LysM" evidence="4">
    <location>
        <begin position="42"/>
        <end position="88"/>
    </location>
</feature>
<keyword evidence="3" id="KW-0732">Signal</keyword>
<evidence type="ECO:0000313" key="6">
    <source>
        <dbReference type="Proteomes" id="UP000620124"/>
    </source>
</evidence>
<evidence type="ECO:0000256" key="2">
    <source>
        <dbReference type="ARBA" id="ARBA00023026"/>
    </source>
</evidence>
<dbReference type="Pfam" id="PF01476">
    <property type="entry name" value="LysM"/>
    <property type="match status" value="2"/>
</dbReference>
<dbReference type="InterPro" id="IPR052210">
    <property type="entry name" value="LysM1-like"/>
</dbReference>
<dbReference type="PANTHER" id="PTHR34997:SF1">
    <property type="entry name" value="PEPTIDOGLYCAN-BINDING LYSIN DOMAIN"/>
    <property type="match status" value="1"/>
</dbReference>